<proteinExistence type="predicted"/>
<sequence length="121" mass="13052">MFGCSDMMRVVLAQYVVAVLAALIGALIFNVDAGLSALLGGLSYAFMSTLLMLFLIVGRKMKISVGAGVMAMLLGEFVKILSVIVLLLVVAQQYDALNWPAFLISLIAVVNSYFVLLFKKN</sequence>
<reference evidence="7 8" key="1">
    <citation type="submission" date="2019-10" db="EMBL/GenBank/DDBJ databases">
        <title>Genome diversity of Sutterella seckii.</title>
        <authorList>
            <person name="Chaplin A.V."/>
            <person name="Sokolova S.R."/>
            <person name="Mosin K.A."/>
            <person name="Ivanova E.L."/>
            <person name="Kochetkova T.O."/>
            <person name="Goltsov A.Y."/>
            <person name="Trofimov D.Y."/>
            <person name="Efimov B.A."/>
        </authorList>
    </citation>
    <scope>NUCLEOTIDE SEQUENCE [LARGE SCALE GENOMIC DNA]</scope>
    <source>
        <strain evidence="7 8">ASD393</strain>
    </source>
</reference>
<evidence type="ECO:0000313" key="8">
    <source>
        <dbReference type="Proteomes" id="UP000430564"/>
    </source>
</evidence>
<evidence type="ECO:0000256" key="3">
    <source>
        <dbReference type="ARBA" id="ARBA00022692"/>
    </source>
</evidence>
<dbReference type="Pfam" id="PF03899">
    <property type="entry name" value="ATP-synt_I"/>
    <property type="match status" value="1"/>
</dbReference>
<feature type="transmembrane region" description="Helical" evidence="6">
    <location>
        <begin position="69"/>
        <end position="91"/>
    </location>
</feature>
<feature type="transmembrane region" description="Helical" evidence="6">
    <location>
        <begin position="37"/>
        <end position="57"/>
    </location>
</feature>
<dbReference type="GO" id="GO:0005886">
    <property type="term" value="C:plasma membrane"/>
    <property type="evidence" value="ECO:0007669"/>
    <property type="project" value="UniProtKB-SubCell"/>
</dbReference>
<comment type="subcellular location">
    <subcellularLocation>
        <location evidence="1">Cell membrane</location>
        <topology evidence="1">Multi-pass membrane protein</topology>
    </subcellularLocation>
</comment>
<dbReference type="AlphaFoldDB" id="A0A6I1ENM7"/>
<dbReference type="Proteomes" id="UP000430564">
    <property type="component" value="Unassembled WGS sequence"/>
</dbReference>
<keyword evidence="3 6" id="KW-0812">Transmembrane</keyword>
<name>A0A6I1ENM7_9BURK</name>
<keyword evidence="2" id="KW-1003">Cell membrane</keyword>
<organism evidence="7 8">
    <name type="scientific">Sutterella seckii</name>
    <dbReference type="NCBI Taxonomy" id="1944635"/>
    <lineage>
        <taxon>Bacteria</taxon>
        <taxon>Pseudomonadati</taxon>
        <taxon>Pseudomonadota</taxon>
        <taxon>Betaproteobacteria</taxon>
        <taxon>Burkholderiales</taxon>
        <taxon>Sutterellaceae</taxon>
        <taxon>Sutterella</taxon>
    </lineage>
</organism>
<keyword evidence="5 6" id="KW-0472">Membrane</keyword>
<comment type="caution">
    <text evidence="7">The sequence shown here is derived from an EMBL/GenBank/DDBJ whole genome shotgun (WGS) entry which is preliminary data.</text>
</comment>
<feature type="transmembrane region" description="Helical" evidence="6">
    <location>
        <begin position="12"/>
        <end position="31"/>
    </location>
</feature>
<keyword evidence="4 6" id="KW-1133">Transmembrane helix</keyword>
<dbReference type="InterPro" id="IPR005598">
    <property type="entry name" value="ATP_synth_I"/>
</dbReference>
<feature type="transmembrane region" description="Helical" evidence="6">
    <location>
        <begin position="97"/>
        <end position="118"/>
    </location>
</feature>
<dbReference type="EMBL" id="WEHX01000092">
    <property type="protein sequence ID" value="KAB7654982.1"/>
    <property type="molecule type" value="Genomic_DNA"/>
</dbReference>
<evidence type="ECO:0000256" key="4">
    <source>
        <dbReference type="ARBA" id="ARBA00022989"/>
    </source>
</evidence>
<dbReference type="OrthoDB" id="9181271at2"/>
<evidence type="ECO:0000256" key="6">
    <source>
        <dbReference type="SAM" id="Phobius"/>
    </source>
</evidence>
<gene>
    <name evidence="7" type="ORF">GBM95_09925</name>
</gene>
<evidence type="ECO:0000256" key="2">
    <source>
        <dbReference type="ARBA" id="ARBA00022475"/>
    </source>
</evidence>
<dbReference type="RefSeq" id="WP_152158952.1">
    <property type="nucleotide sequence ID" value="NZ_WEHX01000092.1"/>
</dbReference>
<accession>A0A6I1ENM7</accession>
<evidence type="ECO:0000313" key="7">
    <source>
        <dbReference type="EMBL" id="KAB7654982.1"/>
    </source>
</evidence>
<evidence type="ECO:0000256" key="1">
    <source>
        <dbReference type="ARBA" id="ARBA00004651"/>
    </source>
</evidence>
<evidence type="ECO:0000256" key="5">
    <source>
        <dbReference type="ARBA" id="ARBA00023136"/>
    </source>
</evidence>
<protein>
    <submittedName>
        <fullName evidence="7">ATP synthase subunit I</fullName>
    </submittedName>
</protein>